<name>A0ABU1JWG5_9PROT</name>
<gene>
    <name evidence="2" type="ORF">E9232_005198</name>
</gene>
<evidence type="ECO:0000313" key="3">
    <source>
        <dbReference type="Proteomes" id="UP001262410"/>
    </source>
</evidence>
<accession>A0ABU1JWG5</accession>
<dbReference type="EMBL" id="JAVDPW010000009">
    <property type="protein sequence ID" value="MDR6292658.1"/>
    <property type="molecule type" value="Genomic_DNA"/>
</dbReference>
<sequence length="501" mass="52725">MRTSTLFAGGIAAWIFCVPFAGQAQTTQEGADKIRLGLKEWIASHLTTADKSVVFNFQGPITVVPQGKSYKAVIPKSEVVFADGDDPVTLPVDTIELVLTPQENGWLDTAITIPSHYRPESKDGKGIDVTIGSQALHGVFAPQYQTFMALDSKLGGIEMRSLDPTEAKGSLKIGAIAVDGDSKAVGQDTYDSTGTVTISDSAFVDEKGAQLFKLDEATVAGTATAANLAALYGFSQKLEALQKRYPNAGEGEPSKEFLGELGKVFNGTPNLFDDFGFTYGLKGLTVTPPPAEGEPEQVTLASTSFGIGIAGLAKDASTFQVTLDLDKLGIVPTPEFGQFVPHTATVDLALTNLPNQVLLQALTSMLDSSATLGPDQAAEIAAGQLQQALLNSKGALEIRSFKAVSPLTSIDLTGTLKPNPRAPLMVTGDVKLVVIGMEDALEAAKTMPDGQEAVQGLTMLQTLGAQDTVDGKPARTYQLVVSEKGDILLNGTDLKPLLGMH</sequence>
<evidence type="ECO:0000313" key="2">
    <source>
        <dbReference type="EMBL" id="MDR6292658.1"/>
    </source>
</evidence>
<reference evidence="2 3" key="1">
    <citation type="submission" date="2023-07" db="EMBL/GenBank/DDBJ databases">
        <title>Sorghum-associated microbial communities from plants grown in Nebraska, USA.</title>
        <authorList>
            <person name="Schachtman D."/>
        </authorList>
    </citation>
    <scope>NUCLEOTIDE SEQUENCE [LARGE SCALE GENOMIC DNA]</scope>
    <source>
        <strain evidence="2 3">584</strain>
    </source>
</reference>
<evidence type="ECO:0008006" key="4">
    <source>
        <dbReference type="Google" id="ProtNLM"/>
    </source>
</evidence>
<evidence type="ECO:0000256" key="1">
    <source>
        <dbReference type="SAM" id="SignalP"/>
    </source>
</evidence>
<organism evidence="2 3">
    <name type="scientific">Inquilinus ginsengisoli</name>
    <dbReference type="NCBI Taxonomy" id="363840"/>
    <lineage>
        <taxon>Bacteria</taxon>
        <taxon>Pseudomonadati</taxon>
        <taxon>Pseudomonadota</taxon>
        <taxon>Alphaproteobacteria</taxon>
        <taxon>Rhodospirillales</taxon>
        <taxon>Rhodospirillaceae</taxon>
        <taxon>Inquilinus</taxon>
    </lineage>
</organism>
<feature type="signal peptide" evidence="1">
    <location>
        <begin position="1"/>
        <end position="24"/>
    </location>
</feature>
<keyword evidence="1" id="KW-0732">Signal</keyword>
<feature type="chain" id="PRO_5045960335" description="DUF2125 domain-containing protein" evidence="1">
    <location>
        <begin position="25"/>
        <end position="501"/>
    </location>
</feature>
<keyword evidence="3" id="KW-1185">Reference proteome</keyword>
<dbReference type="Proteomes" id="UP001262410">
    <property type="component" value="Unassembled WGS sequence"/>
</dbReference>
<protein>
    <recommendedName>
        <fullName evidence="4">DUF2125 domain-containing protein</fullName>
    </recommendedName>
</protein>
<proteinExistence type="predicted"/>
<dbReference type="RefSeq" id="WP_309798935.1">
    <property type="nucleotide sequence ID" value="NZ_JAVDPW010000009.1"/>
</dbReference>
<comment type="caution">
    <text evidence="2">The sequence shown here is derived from an EMBL/GenBank/DDBJ whole genome shotgun (WGS) entry which is preliminary data.</text>
</comment>